<dbReference type="Gene3D" id="2.60.40.3210">
    <property type="entry name" value="Zona pellucida, ZP-N domain"/>
    <property type="match status" value="3"/>
</dbReference>
<feature type="compositionally biased region" description="Polar residues" evidence="5">
    <location>
        <begin position="1453"/>
        <end position="1463"/>
    </location>
</feature>
<reference evidence="10" key="1">
    <citation type="submission" date="2022-07" db="EMBL/GenBank/DDBJ databases">
        <title>Chromosome-level genome of Muraenolepis orangiensis.</title>
        <authorList>
            <person name="Kim J."/>
        </authorList>
    </citation>
    <scope>NUCLEOTIDE SEQUENCE</scope>
    <source>
        <strain evidence="10">KU_S4_2022</strain>
        <tissue evidence="10">Muscle</tissue>
    </source>
</reference>
<dbReference type="FunFam" id="2.60.120.290:FF:000005">
    <property type="entry name" value="Procollagen C-endopeptidase enhancer 1"/>
    <property type="match status" value="2"/>
</dbReference>
<feature type="domain" description="CUB" evidence="7">
    <location>
        <begin position="658"/>
        <end position="777"/>
    </location>
</feature>
<dbReference type="Gene3D" id="2.60.40.4100">
    <property type="entry name" value="Zona pellucida, ZP-C domain"/>
    <property type="match status" value="3"/>
</dbReference>
<dbReference type="Pfam" id="PF00431">
    <property type="entry name" value="CUB"/>
    <property type="match status" value="4"/>
</dbReference>
<evidence type="ECO:0000259" key="9">
    <source>
        <dbReference type="PROSITE" id="PS51034"/>
    </source>
</evidence>
<accession>A0A9Q0ER74</accession>
<proteinExistence type="predicted"/>
<evidence type="ECO:0000256" key="4">
    <source>
        <dbReference type="PROSITE-ProRule" id="PRU00059"/>
    </source>
</evidence>
<dbReference type="InterPro" id="IPR001507">
    <property type="entry name" value="ZP_dom"/>
</dbReference>
<dbReference type="Proteomes" id="UP001148018">
    <property type="component" value="Unassembled WGS sequence"/>
</dbReference>
<feature type="domain" description="CUB" evidence="7">
    <location>
        <begin position="560"/>
        <end position="624"/>
    </location>
</feature>
<feature type="domain" description="ZP" evidence="9">
    <location>
        <begin position="1098"/>
        <end position="1323"/>
    </location>
</feature>
<dbReference type="Pfam" id="PF00100">
    <property type="entry name" value="Zona_pellucida"/>
    <property type="match status" value="3"/>
</dbReference>
<evidence type="ECO:0000313" key="11">
    <source>
        <dbReference type="Proteomes" id="UP001148018"/>
    </source>
</evidence>
<comment type="caution">
    <text evidence="10">The sequence shown here is derived from an EMBL/GenBank/DDBJ whole genome shotgun (WGS) entry which is preliminary data.</text>
</comment>
<dbReference type="InterPro" id="IPR042235">
    <property type="entry name" value="ZP-C_dom"/>
</dbReference>
<dbReference type="InterPro" id="IPR036024">
    <property type="entry name" value="Somatomedin_B-like_dom_sf"/>
</dbReference>
<evidence type="ECO:0000256" key="6">
    <source>
        <dbReference type="SAM" id="SignalP"/>
    </source>
</evidence>
<evidence type="ECO:0000256" key="2">
    <source>
        <dbReference type="ARBA" id="ARBA00022737"/>
    </source>
</evidence>
<feature type="signal peptide" evidence="6">
    <location>
        <begin position="1"/>
        <end position="20"/>
    </location>
</feature>
<dbReference type="PROSITE" id="PS51034">
    <property type="entry name" value="ZP_2"/>
    <property type="match status" value="3"/>
</dbReference>
<dbReference type="OrthoDB" id="10063988at2759"/>
<comment type="caution">
    <text evidence="4">Lacks conserved residue(s) required for the propagation of feature annotation.</text>
</comment>
<feature type="domain" description="CUB" evidence="7">
    <location>
        <begin position="139"/>
        <end position="249"/>
    </location>
</feature>
<gene>
    <name evidence="10" type="ORF">NHX12_022239</name>
</gene>
<dbReference type="CDD" id="cd00041">
    <property type="entry name" value="CUB"/>
    <property type="match status" value="4"/>
</dbReference>
<dbReference type="InterPro" id="IPR001212">
    <property type="entry name" value="Somatomedin_B_dom"/>
</dbReference>
<dbReference type="SUPFAM" id="SSF49854">
    <property type="entry name" value="Spermadhesin, CUB domain"/>
    <property type="match status" value="4"/>
</dbReference>
<feature type="chain" id="PRO_5040158563" description="Deleted in malignant brain tumors 1 protein" evidence="6">
    <location>
        <begin position="21"/>
        <end position="1493"/>
    </location>
</feature>
<keyword evidence="3" id="KW-1015">Disulfide bond</keyword>
<protein>
    <recommendedName>
        <fullName evidence="12">Deleted in malignant brain tumors 1 protein</fullName>
    </recommendedName>
</protein>
<evidence type="ECO:0000256" key="5">
    <source>
        <dbReference type="SAM" id="MobiDB-lite"/>
    </source>
</evidence>
<dbReference type="SMART" id="SM00042">
    <property type="entry name" value="CUB"/>
    <property type="match status" value="4"/>
</dbReference>
<dbReference type="InterPro" id="IPR055355">
    <property type="entry name" value="ZP-C"/>
</dbReference>
<dbReference type="InterPro" id="IPR035914">
    <property type="entry name" value="Sperma_CUB_dom_sf"/>
</dbReference>
<dbReference type="PROSITE" id="PS50958">
    <property type="entry name" value="SMB_2"/>
    <property type="match status" value="1"/>
</dbReference>
<dbReference type="Gene3D" id="2.60.120.290">
    <property type="entry name" value="Spermadhesin, CUB domain"/>
    <property type="match status" value="4"/>
</dbReference>
<dbReference type="SMART" id="SM00241">
    <property type="entry name" value="ZP"/>
    <property type="match status" value="3"/>
</dbReference>
<keyword evidence="1 6" id="KW-0732">Signal</keyword>
<evidence type="ECO:0000259" key="8">
    <source>
        <dbReference type="PROSITE" id="PS50958"/>
    </source>
</evidence>
<feature type="domain" description="CUB" evidence="7">
    <location>
        <begin position="10"/>
        <end position="134"/>
    </location>
</feature>
<evidence type="ECO:0008006" key="12">
    <source>
        <dbReference type="Google" id="ProtNLM"/>
    </source>
</evidence>
<dbReference type="SUPFAM" id="SSF90188">
    <property type="entry name" value="Somatomedin B domain"/>
    <property type="match status" value="1"/>
</dbReference>
<keyword evidence="11" id="KW-1185">Reference proteome</keyword>
<evidence type="ECO:0000256" key="1">
    <source>
        <dbReference type="ARBA" id="ARBA00022729"/>
    </source>
</evidence>
<dbReference type="PANTHER" id="PTHR14002:SF38">
    <property type="entry name" value="CUB AND ZONA PELLUCIDA-LIKE DOMAIN-CONTAINING PROTEIN 1"/>
    <property type="match status" value="1"/>
</dbReference>
<dbReference type="FunFam" id="2.60.120.290:FF:000013">
    <property type="entry name" value="Membrane frizzled-related protein"/>
    <property type="match status" value="1"/>
</dbReference>
<dbReference type="InterPro" id="IPR055356">
    <property type="entry name" value="ZP-N"/>
</dbReference>
<evidence type="ECO:0000256" key="3">
    <source>
        <dbReference type="ARBA" id="ARBA00023157"/>
    </source>
</evidence>
<feature type="domain" description="ZP" evidence="9">
    <location>
        <begin position="786"/>
        <end position="1010"/>
    </location>
</feature>
<feature type="domain" description="SMB" evidence="8">
    <location>
        <begin position="630"/>
        <end position="661"/>
    </location>
</feature>
<dbReference type="EMBL" id="JANIIK010000038">
    <property type="protein sequence ID" value="KAJ3610145.1"/>
    <property type="molecule type" value="Genomic_DNA"/>
</dbReference>
<feature type="region of interest" description="Disordered" evidence="5">
    <location>
        <begin position="1443"/>
        <end position="1475"/>
    </location>
</feature>
<evidence type="ECO:0000313" key="10">
    <source>
        <dbReference type="EMBL" id="KAJ3610145.1"/>
    </source>
</evidence>
<sequence length="1493" mass="163588">METLGFLVLCSVMFSHCAQGHACGGNLSGSGSLSSPGYPGSYPHEAYCVWQLTASPNHTIFLSFTDFQLEDCCGCDYVSVFDGPSVNSRLLGKLCENNHMVQDSFQSSSTQITVLFRTDGSRSRRGFNANFTSGSGHPCGGYLSGSGSLSSPGYPGYPPGAYCVWQLTASPNHTILLSFTDFQLENCCGCDYVSVFDGPSVNSRLLGKLCEKNNTVQDFFQSSSTQITVLFRTDGSGSGRGFNANFTSSLTSGSGRVECSGHNMDITIEKSYLNSMGYAGNNLYLNDPYCRPRITAYQVIFSFPINTCGTIRTLNNGIIAYTNSLHAHKLDYGLITRQSSLKLDVDCRMEPDTTVQIMYVARAQVDGHISGMGRFNGSMAFYTSGNFVNEVTQVPSLVLFLDTCVASPSPHDFHNISYDLVRNGCVKDNSYYAYASGYNSDARFRFRAFQFLRTHESVYLQCKVVICLASDYNSRCRRGCSVRKARALRAPEDSHTLVLGPITLHDPQGQGEGSAKEEITVLFRTDGSVSGRGFNANFTSSLPSGSGHACGGYLSGSGLEDCCGCDYVSIFDGPSVNSRLLGKLCEKYNTVQDSFQSSSTQITVLFWTDGSVSGRGFNANFTSSLTSGSAQPSCRYNCGRHMGSCSCSSSCQYYGNCCYDYYWHPCGGYLSGSGSLSSPGYPGSYPHGAYCVWQLTALPNHRIFLSFTDFQLENCCGCDYVSVFDGPSVNSRLLGKLCEYNHMVQDSFQSSSTQITVLFRTDWSISGRGFNANFTSALTSGSGRVECSGHNMDITIEKSYLNSMGYAGNNLYLNDPYCRPRITAYQVIFSFPINTCGTIRTLNNGSIAYTNSLRAHKSDYGLITRQSSLKLDVDCRMEPDTTVQVVYVAGAVGGLISGMGRFNGSMAFYTSGNFVNEVTQVPSLVLFLDTCVASPSPHDFHNISYDLVRNGCVKDSSYYAYASGYNSDARFTFRAFQFLRTHESVYLQCKVVICLASDYNSRCRRGCSVRKARALMAPEDSHTLVLGPITLHDPQGQGHACGGYLSGSGSLSSPGYPGSYLPGAYCITVLFRTDGSGSGRGFNANFTSSLTSGSGRVECSGHNMDITIEKSYLNSMGYAGNNLYLNDPYCRPRITAYQVIFSFPINTCGTIRTLNNGIIAYTNSLHAHKLDYGLITRQSSLKLDVDCRMEPDTTVQIMYVARAQVDGHISGMGRFNGSMAFYTSGNFVNEVTQVPSLVLFLDTCVASPSPHDFHNISYDLVRNGCVKDDSYYAYASGYNSDARFRFRAFQFLRTHESVYLQCKVVICPASDYNSRCRRGCSVRKARALRAPEDSHTLVLGPITLHDALFAEKYVTLSCLKPVLQLFNSELLQGKDEDTDLTKTIKSSILDYLNTKYKEPEIEELINIATMLDPRFRTQHMSQEEILVIKARVVREVESLSVMPSGAAAPEKSPGSTGQAQSASKKQRKSLGSIFKKPAVERPAFLTQRKLRLN</sequence>
<dbReference type="InterPro" id="IPR000859">
    <property type="entry name" value="CUB_dom"/>
</dbReference>
<keyword evidence="2" id="KW-0677">Repeat</keyword>
<dbReference type="PROSITE" id="PS01180">
    <property type="entry name" value="CUB"/>
    <property type="match status" value="4"/>
</dbReference>
<dbReference type="PANTHER" id="PTHR14002">
    <property type="entry name" value="ENDOGLIN/TGF-BETA RECEPTOR TYPE III"/>
    <property type="match status" value="1"/>
</dbReference>
<feature type="domain" description="ZP" evidence="9">
    <location>
        <begin position="258"/>
        <end position="483"/>
    </location>
</feature>
<name>A0A9Q0ER74_9TELE</name>
<organism evidence="10 11">
    <name type="scientific">Muraenolepis orangiensis</name>
    <name type="common">Patagonian moray cod</name>
    <dbReference type="NCBI Taxonomy" id="630683"/>
    <lineage>
        <taxon>Eukaryota</taxon>
        <taxon>Metazoa</taxon>
        <taxon>Chordata</taxon>
        <taxon>Craniata</taxon>
        <taxon>Vertebrata</taxon>
        <taxon>Euteleostomi</taxon>
        <taxon>Actinopterygii</taxon>
        <taxon>Neopterygii</taxon>
        <taxon>Teleostei</taxon>
        <taxon>Neoteleostei</taxon>
        <taxon>Acanthomorphata</taxon>
        <taxon>Zeiogadaria</taxon>
        <taxon>Gadariae</taxon>
        <taxon>Gadiformes</taxon>
        <taxon>Muraenolepidoidei</taxon>
        <taxon>Muraenolepididae</taxon>
        <taxon>Muraenolepis</taxon>
    </lineage>
</organism>
<evidence type="ECO:0000259" key="7">
    <source>
        <dbReference type="PROSITE" id="PS01180"/>
    </source>
</evidence>
<dbReference type="Pfam" id="PF23344">
    <property type="entry name" value="ZP-N"/>
    <property type="match status" value="3"/>
</dbReference>